<organism evidence="1 2">
    <name type="scientific">Rubrivivax gelatinosus</name>
    <name type="common">Rhodocyclus gelatinosus</name>
    <name type="synonym">Rhodopseudomonas gelatinosa</name>
    <dbReference type="NCBI Taxonomy" id="28068"/>
    <lineage>
        <taxon>Bacteria</taxon>
        <taxon>Pseudomonadati</taxon>
        <taxon>Pseudomonadota</taxon>
        <taxon>Betaproteobacteria</taxon>
        <taxon>Burkholderiales</taxon>
        <taxon>Sphaerotilaceae</taxon>
        <taxon>Rubrivivax</taxon>
    </lineage>
</organism>
<comment type="caution">
    <text evidence="1">The sequence shown here is derived from an EMBL/GenBank/DDBJ whole genome shotgun (WGS) entry which is preliminary data.</text>
</comment>
<dbReference type="AlphaFoldDB" id="A0A4R2M5W8"/>
<dbReference type="EMBL" id="SLXD01000006">
    <property type="protein sequence ID" value="TCP02639.1"/>
    <property type="molecule type" value="Genomic_DNA"/>
</dbReference>
<dbReference type="Proteomes" id="UP000295106">
    <property type="component" value="Unassembled WGS sequence"/>
</dbReference>
<evidence type="ECO:0000313" key="2">
    <source>
        <dbReference type="Proteomes" id="UP000295106"/>
    </source>
</evidence>
<reference evidence="1 2" key="1">
    <citation type="submission" date="2019-03" db="EMBL/GenBank/DDBJ databases">
        <title>Genomic Encyclopedia of Type Strains, Phase IV (KMG-IV): sequencing the most valuable type-strain genomes for metagenomic binning, comparative biology and taxonomic classification.</title>
        <authorList>
            <person name="Goeker M."/>
        </authorList>
    </citation>
    <scope>NUCLEOTIDE SEQUENCE [LARGE SCALE GENOMIC DNA]</scope>
    <source>
        <strain evidence="1 2">DSM 1709</strain>
    </source>
</reference>
<gene>
    <name evidence="1" type="ORF">EV684_106201</name>
</gene>
<evidence type="ECO:0000313" key="1">
    <source>
        <dbReference type="EMBL" id="TCP02639.1"/>
    </source>
</evidence>
<name>A0A4R2M5W8_RUBGE</name>
<protein>
    <submittedName>
        <fullName evidence="1">Formylmethanofuran dehydrogenase subunit B</fullName>
    </submittedName>
</protein>
<accession>A0A4R2M5W8</accession>
<sequence length="432" mass="44126">MCCVKQAMSELAAAPSAWTCPFCPLACDHLGVRLGAGSEALALAGERCPRAEARLARFASHPVQTRAEIDGRPASDDAALAAAAAILAGAALPLFAGLGTDVAGARALYPLACATGAISDAAGGEALFAGLRALQDRGQFTTTLGEVRTRADLIVFVGGVPADLAPLTAWRCGLGDSDGPRRHAVALAAPDGDDAALAGWASDTVSVEMLPAAPGEDLAATLQRLLTWVPRPPSDDGSALAALAARLRAAHYAVFVGAPARLGPQAALAIEAVHATVGHLNRTTRAAALWIGGGDGAATANQVFTWLAGLPLRTRASALGLEHEPFLYGSERLLADGAVDALLWVSSFDPDAGPPAADLPTVVLGHPAQAATCRRPGTVFIPVTTPGIGHDGHLFRTDGTVLMPLHAVRPDPLPSVAQVAQALLRAVLEARR</sequence>
<proteinExistence type="predicted"/>